<sequence length="115" mass="13066">MSIAPWSSYPQIQLTVTSILPIAWIRRVLKTGSFFCTWILLLRTTLLFGAGINMHQSTTRGFCNWSWQCHTLFYICLLRTSSAGFSTIPICERVIMVSASAVRDLFERLFSGHTS</sequence>
<proteinExistence type="predicted"/>
<name>A0A5N6TKR5_ASPAV</name>
<reference evidence="1 2" key="1">
    <citation type="submission" date="2019-04" db="EMBL/GenBank/DDBJ databases">
        <title>Friends and foes A comparative genomics study of 23 Aspergillus species from section Flavi.</title>
        <authorList>
            <consortium name="DOE Joint Genome Institute"/>
            <person name="Kjaerbolling I."/>
            <person name="Vesth T."/>
            <person name="Frisvad J.C."/>
            <person name="Nybo J.L."/>
            <person name="Theobald S."/>
            <person name="Kildgaard S."/>
            <person name="Isbrandt T."/>
            <person name="Kuo A."/>
            <person name="Sato A."/>
            <person name="Lyhne E.K."/>
            <person name="Kogle M.E."/>
            <person name="Wiebenga A."/>
            <person name="Kun R.S."/>
            <person name="Lubbers R.J."/>
            <person name="Makela M.R."/>
            <person name="Barry K."/>
            <person name="Chovatia M."/>
            <person name="Clum A."/>
            <person name="Daum C."/>
            <person name="Haridas S."/>
            <person name="He G."/>
            <person name="LaButti K."/>
            <person name="Lipzen A."/>
            <person name="Mondo S."/>
            <person name="Riley R."/>
            <person name="Salamov A."/>
            <person name="Simmons B.A."/>
            <person name="Magnuson J.K."/>
            <person name="Henrissat B."/>
            <person name="Mortensen U.H."/>
            <person name="Larsen T.O."/>
            <person name="Devries R.P."/>
            <person name="Grigoriev I.V."/>
            <person name="Machida M."/>
            <person name="Baker S.E."/>
            <person name="Andersen M.R."/>
        </authorList>
    </citation>
    <scope>NUCLEOTIDE SEQUENCE [LARGE SCALE GENOMIC DNA]</scope>
    <source>
        <strain evidence="1 2">IBT 18842</strain>
    </source>
</reference>
<evidence type="ECO:0000313" key="2">
    <source>
        <dbReference type="Proteomes" id="UP000325780"/>
    </source>
</evidence>
<dbReference type="AlphaFoldDB" id="A0A5N6TKR5"/>
<protein>
    <submittedName>
        <fullName evidence="1">Uncharacterized protein</fullName>
    </submittedName>
</protein>
<dbReference type="EMBL" id="ML742234">
    <property type="protein sequence ID" value="KAE8146944.1"/>
    <property type="molecule type" value="Genomic_DNA"/>
</dbReference>
<accession>A0A5N6TKR5</accession>
<dbReference type="Proteomes" id="UP000325780">
    <property type="component" value="Unassembled WGS sequence"/>
</dbReference>
<gene>
    <name evidence="1" type="ORF">BDV25DRAFT_43297</name>
</gene>
<organism evidence="1 2">
    <name type="scientific">Aspergillus avenaceus</name>
    <dbReference type="NCBI Taxonomy" id="36643"/>
    <lineage>
        <taxon>Eukaryota</taxon>
        <taxon>Fungi</taxon>
        <taxon>Dikarya</taxon>
        <taxon>Ascomycota</taxon>
        <taxon>Pezizomycotina</taxon>
        <taxon>Eurotiomycetes</taxon>
        <taxon>Eurotiomycetidae</taxon>
        <taxon>Eurotiales</taxon>
        <taxon>Aspergillaceae</taxon>
        <taxon>Aspergillus</taxon>
        <taxon>Aspergillus subgen. Circumdati</taxon>
    </lineage>
</organism>
<keyword evidence="2" id="KW-1185">Reference proteome</keyword>
<evidence type="ECO:0000313" key="1">
    <source>
        <dbReference type="EMBL" id="KAE8146944.1"/>
    </source>
</evidence>